<comment type="caution">
    <text evidence="3">The sequence shown here is derived from an EMBL/GenBank/DDBJ whole genome shotgun (WGS) entry which is preliminary data.</text>
</comment>
<evidence type="ECO:0000256" key="2">
    <source>
        <dbReference type="ARBA" id="ARBA00023002"/>
    </source>
</evidence>
<accession>A0AAE3A988</accession>
<gene>
    <name evidence="3" type="ORF">LKD36_04850</name>
</gene>
<sequence length="356" mass="38450">MQNYSVQPEALKKFTTAIFEAAGLKNNEAASIAELLVHADLRNVHSHGVLRTIPYLEKIQGGGASKTSTYPVIKETTNTAVIDAQGGLGALVGEKAVALCREKAQKNLISMVVVKNSNHFGMGAHWALKLAGDDMIGVACSTTDLTMGPPGAKEPFMGNNPFAFAFKAGAKYPEVCVDMATSLVAMGKCKDMEKRGKEIPHGWMLDKDGNDTTSVKDCYMMTTMAGHKGFGIALVVELFATLLSGGVLSPDINNQDLADTPELSSQCFACFNISAFRDLQEFQKNAEEYIDRLHALPMKEGMGAAKYPGEIEYGCKQINEKEGIVLPETLVEDLIKTGEKLGVDGNFLKETVTDRQ</sequence>
<dbReference type="Pfam" id="PF02615">
    <property type="entry name" value="Ldh_2"/>
    <property type="match status" value="1"/>
</dbReference>
<dbReference type="GO" id="GO:0016491">
    <property type="term" value="F:oxidoreductase activity"/>
    <property type="evidence" value="ECO:0007669"/>
    <property type="project" value="UniProtKB-KW"/>
</dbReference>
<dbReference type="Gene3D" id="3.30.1370.60">
    <property type="entry name" value="Hypothetical oxidoreductase yiak, domain 2"/>
    <property type="match status" value="1"/>
</dbReference>
<dbReference type="EMBL" id="JAJEPS010000003">
    <property type="protein sequence ID" value="MCC2125505.1"/>
    <property type="molecule type" value="Genomic_DNA"/>
</dbReference>
<dbReference type="InterPro" id="IPR043143">
    <property type="entry name" value="Mal/L-sulf/L-lact_DH-like_NADP"/>
</dbReference>
<organism evidence="3 4">
    <name type="scientific">Hominiventricola filiformis</name>
    <dbReference type="NCBI Taxonomy" id="2885352"/>
    <lineage>
        <taxon>Bacteria</taxon>
        <taxon>Bacillati</taxon>
        <taxon>Bacillota</taxon>
        <taxon>Clostridia</taxon>
        <taxon>Lachnospirales</taxon>
        <taxon>Lachnospiraceae</taxon>
        <taxon>Hominiventricola</taxon>
    </lineage>
</organism>
<proteinExistence type="inferred from homology"/>
<keyword evidence="4" id="KW-1185">Reference proteome</keyword>
<dbReference type="SUPFAM" id="SSF89733">
    <property type="entry name" value="L-sulfolactate dehydrogenase-like"/>
    <property type="match status" value="1"/>
</dbReference>
<keyword evidence="2" id="KW-0560">Oxidoreductase</keyword>
<reference evidence="3 4" key="1">
    <citation type="submission" date="2021-10" db="EMBL/GenBank/DDBJ databases">
        <title>Anaerobic single-cell dispensing facilitates the cultivation of human gut bacteria.</title>
        <authorList>
            <person name="Afrizal A."/>
        </authorList>
    </citation>
    <scope>NUCLEOTIDE SEQUENCE [LARGE SCALE GENOMIC DNA]</scope>
    <source>
        <strain evidence="3 4">CLA-AA-H276</strain>
    </source>
</reference>
<name>A0AAE3A988_9FIRM</name>
<dbReference type="Proteomes" id="UP001198220">
    <property type="component" value="Unassembled WGS sequence"/>
</dbReference>
<dbReference type="PANTHER" id="PTHR11091">
    <property type="entry name" value="OXIDOREDUCTASE-RELATED"/>
    <property type="match status" value="1"/>
</dbReference>
<dbReference type="Gene3D" id="1.10.1530.10">
    <property type="match status" value="1"/>
</dbReference>
<protein>
    <submittedName>
        <fullName evidence="3">Ldh family oxidoreductase</fullName>
    </submittedName>
</protein>
<dbReference type="AlphaFoldDB" id="A0AAE3A988"/>
<dbReference type="InterPro" id="IPR036111">
    <property type="entry name" value="Mal/L-sulfo/L-lacto_DH-like_sf"/>
</dbReference>
<evidence type="ECO:0000256" key="1">
    <source>
        <dbReference type="ARBA" id="ARBA00006056"/>
    </source>
</evidence>
<dbReference type="PANTHER" id="PTHR11091:SF0">
    <property type="entry name" value="MALATE DEHYDROGENASE"/>
    <property type="match status" value="1"/>
</dbReference>
<dbReference type="InterPro" id="IPR003767">
    <property type="entry name" value="Malate/L-lactate_DH-like"/>
</dbReference>
<comment type="similarity">
    <text evidence="1">Belongs to the LDH2/MDH2 oxidoreductase family.</text>
</comment>
<evidence type="ECO:0000313" key="4">
    <source>
        <dbReference type="Proteomes" id="UP001198220"/>
    </source>
</evidence>
<dbReference type="InterPro" id="IPR043144">
    <property type="entry name" value="Mal/L-sulf/L-lact_DH-like_ah"/>
</dbReference>
<dbReference type="RefSeq" id="WP_308458919.1">
    <property type="nucleotide sequence ID" value="NZ_JAJEPS010000003.1"/>
</dbReference>
<evidence type="ECO:0000313" key="3">
    <source>
        <dbReference type="EMBL" id="MCC2125505.1"/>
    </source>
</evidence>